<dbReference type="GO" id="GO:0009055">
    <property type="term" value="F:electron transfer activity"/>
    <property type="evidence" value="ECO:0007669"/>
    <property type="project" value="InterPro"/>
</dbReference>
<keyword evidence="2 7" id="KW-0349">Heme</keyword>
<evidence type="ECO:0000256" key="4">
    <source>
        <dbReference type="ARBA" id="ARBA00022982"/>
    </source>
</evidence>
<evidence type="ECO:0000256" key="8">
    <source>
        <dbReference type="SAM" id="SignalP"/>
    </source>
</evidence>
<dbReference type="GO" id="GO:0020037">
    <property type="term" value="F:heme binding"/>
    <property type="evidence" value="ECO:0007669"/>
    <property type="project" value="InterPro"/>
</dbReference>
<dbReference type="Proteomes" id="UP000032352">
    <property type="component" value="Chromosome"/>
</dbReference>
<name>A0AAE9Z7Q0_9GAMM</name>
<keyword evidence="8" id="KW-0732">Signal</keyword>
<evidence type="ECO:0000256" key="1">
    <source>
        <dbReference type="ARBA" id="ARBA00022448"/>
    </source>
</evidence>
<dbReference type="InterPro" id="IPR002321">
    <property type="entry name" value="Cyt_c_II"/>
</dbReference>
<reference evidence="9 10" key="2">
    <citation type="journal article" date="2022" name="Mar. Drugs">
        <title>Bioassay-Guided Fractionation Leads to the Detection of Cholic Acid Generated by the Rare Thalassomonas sp.</title>
        <authorList>
            <person name="Pheiffer F."/>
            <person name="Schneider Y.K."/>
            <person name="Hansen E.H."/>
            <person name="Andersen J.H."/>
            <person name="Isaksson J."/>
            <person name="Busche T."/>
            <person name="R C."/>
            <person name="Kalinowski J."/>
            <person name="Zyl L.V."/>
            <person name="Trindade M."/>
        </authorList>
    </citation>
    <scope>NUCLEOTIDE SEQUENCE [LARGE SCALE GENOMIC DNA]</scope>
    <source>
        <strain evidence="9 10">XOM25</strain>
    </source>
</reference>
<dbReference type="GO" id="GO:0005506">
    <property type="term" value="F:iron ion binding"/>
    <property type="evidence" value="ECO:0007669"/>
    <property type="project" value="InterPro"/>
</dbReference>
<dbReference type="InterPro" id="IPR015984">
    <property type="entry name" value="Cyt_c_prime_subgr"/>
</dbReference>
<protein>
    <submittedName>
        <fullName evidence="9">Cytochrome c</fullName>
    </submittedName>
</protein>
<dbReference type="Gene3D" id="1.20.120.10">
    <property type="entry name" value="Cytochrome c/b562"/>
    <property type="match status" value="1"/>
</dbReference>
<comment type="PTM">
    <text evidence="7">Binds 1 heme group per subunit.</text>
</comment>
<reference evidence="9 10" key="1">
    <citation type="journal article" date="2015" name="Genome Announc.">
        <title>Draft Genome Sequences of Marine Isolates of Thalassomonas viridans and Thalassomonas actiniarum.</title>
        <authorList>
            <person name="Olonade I."/>
            <person name="van Zyl L.J."/>
            <person name="Trindade M."/>
        </authorList>
    </citation>
    <scope>NUCLEOTIDE SEQUENCE [LARGE SCALE GENOMIC DNA]</scope>
    <source>
        <strain evidence="9 10">XOM25</strain>
    </source>
</reference>
<evidence type="ECO:0000256" key="5">
    <source>
        <dbReference type="ARBA" id="ARBA00023004"/>
    </source>
</evidence>
<feature type="chain" id="PRO_5042235188" evidence="8">
    <location>
        <begin position="24"/>
        <end position="157"/>
    </location>
</feature>
<dbReference type="InterPro" id="IPR012127">
    <property type="entry name" value="Cyt_c_prime"/>
</dbReference>
<dbReference type="GO" id="GO:0042597">
    <property type="term" value="C:periplasmic space"/>
    <property type="evidence" value="ECO:0007669"/>
    <property type="project" value="InterPro"/>
</dbReference>
<dbReference type="PROSITE" id="PS51257">
    <property type="entry name" value="PROKAR_LIPOPROTEIN"/>
    <property type="match status" value="1"/>
</dbReference>
<keyword evidence="1" id="KW-0813">Transport</keyword>
<dbReference type="PIRSF" id="PIRSF000027">
    <property type="entry name" value="Cytc_c_prime"/>
    <property type="match status" value="1"/>
</dbReference>
<evidence type="ECO:0000256" key="2">
    <source>
        <dbReference type="ARBA" id="ARBA00022617"/>
    </source>
</evidence>
<keyword evidence="5 6" id="KW-0408">Iron</keyword>
<feature type="binding site" description="axial binding residue" evidence="6">
    <location>
        <position position="151"/>
    </location>
    <ligand>
        <name>heme c</name>
        <dbReference type="ChEBI" id="CHEBI:61717"/>
    </ligand>
    <ligandPart>
        <name>Fe</name>
        <dbReference type="ChEBI" id="CHEBI:18248"/>
    </ligandPart>
</feature>
<dbReference type="EMBL" id="CP059733">
    <property type="protein sequence ID" value="WDE07580.1"/>
    <property type="molecule type" value="Genomic_DNA"/>
</dbReference>
<evidence type="ECO:0000313" key="10">
    <source>
        <dbReference type="Proteomes" id="UP000032352"/>
    </source>
</evidence>
<dbReference type="Pfam" id="PF01322">
    <property type="entry name" value="Cytochrom_C_2"/>
    <property type="match status" value="1"/>
</dbReference>
<evidence type="ECO:0000256" key="7">
    <source>
        <dbReference type="PIRSR" id="PIRSR000027-2"/>
    </source>
</evidence>
<accession>A0AAE9Z7Q0</accession>
<feature type="binding site" description="covalent" evidence="7">
    <location>
        <position position="150"/>
    </location>
    <ligand>
        <name>heme c</name>
        <dbReference type="ChEBI" id="CHEBI:61717"/>
    </ligand>
</feature>
<dbReference type="RefSeq" id="WP_044838473.1">
    <property type="nucleotide sequence ID" value="NZ_CP059733.1"/>
</dbReference>
<feature type="signal peptide" evidence="8">
    <location>
        <begin position="1"/>
        <end position="23"/>
    </location>
</feature>
<dbReference type="KEGG" id="tvd:SG34_012230"/>
<dbReference type="AlphaFoldDB" id="A0AAE9Z7Q0"/>
<feature type="binding site" description="covalent" evidence="7">
    <location>
        <position position="147"/>
    </location>
    <ligand>
        <name>heme c</name>
        <dbReference type="ChEBI" id="CHEBI:61717"/>
    </ligand>
</feature>
<dbReference type="PROSITE" id="PS51009">
    <property type="entry name" value="CYTCII"/>
    <property type="match status" value="1"/>
</dbReference>
<proteinExistence type="predicted"/>
<keyword evidence="10" id="KW-1185">Reference proteome</keyword>
<sequence length="157" mass="16726">MKFIKTSAAVAALISCAAFTVVAEPAKSMKHAKKATELRQSVFSLLGSNMGPLGAMARGKMPMDPVAVEKHAMRINQLSLMIADYSKTDTSGFKVQTGALDKIWQHPQDYKKRIDDLTLASANLQKVAEGKDAKAIKGAIGGVGKTCGGCHDDFKAE</sequence>
<dbReference type="SUPFAM" id="SSF47175">
    <property type="entry name" value="Cytochromes"/>
    <property type="match status" value="1"/>
</dbReference>
<keyword evidence="4" id="KW-0249">Electron transport</keyword>
<dbReference type="GO" id="GO:0022900">
    <property type="term" value="P:electron transport chain"/>
    <property type="evidence" value="ECO:0007669"/>
    <property type="project" value="InterPro"/>
</dbReference>
<dbReference type="InterPro" id="IPR010980">
    <property type="entry name" value="Cyt_c/b562"/>
</dbReference>
<dbReference type="PRINTS" id="PR00608">
    <property type="entry name" value="CYTCHROMECII"/>
</dbReference>
<gene>
    <name evidence="9" type="ORF">SG34_012230</name>
</gene>
<evidence type="ECO:0000256" key="6">
    <source>
        <dbReference type="PIRSR" id="PIRSR000027-1"/>
    </source>
</evidence>
<organism evidence="9 10">
    <name type="scientific">Thalassomonas viridans</name>
    <dbReference type="NCBI Taxonomy" id="137584"/>
    <lineage>
        <taxon>Bacteria</taxon>
        <taxon>Pseudomonadati</taxon>
        <taxon>Pseudomonadota</taxon>
        <taxon>Gammaproteobacteria</taxon>
        <taxon>Alteromonadales</taxon>
        <taxon>Colwelliaceae</taxon>
        <taxon>Thalassomonas</taxon>
    </lineage>
</organism>
<keyword evidence="3 6" id="KW-0479">Metal-binding</keyword>
<evidence type="ECO:0000313" key="9">
    <source>
        <dbReference type="EMBL" id="WDE07580.1"/>
    </source>
</evidence>
<evidence type="ECO:0000256" key="3">
    <source>
        <dbReference type="ARBA" id="ARBA00022723"/>
    </source>
</evidence>